<keyword evidence="2" id="KW-0805">Transcription regulation</keyword>
<organism evidence="6 7">
    <name type="scientific">Epibacterium ulvae</name>
    <dbReference type="NCBI Taxonomy" id="1156985"/>
    <lineage>
        <taxon>Bacteria</taxon>
        <taxon>Pseudomonadati</taxon>
        <taxon>Pseudomonadota</taxon>
        <taxon>Alphaproteobacteria</taxon>
        <taxon>Rhodobacterales</taxon>
        <taxon>Roseobacteraceae</taxon>
        <taxon>Epibacterium</taxon>
    </lineage>
</organism>
<evidence type="ECO:0000259" key="5">
    <source>
        <dbReference type="PROSITE" id="PS50931"/>
    </source>
</evidence>
<dbReference type="Pfam" id="PF00126">
    <property type="entry name" value="HTH_1"/>
    <property type="match status" value="1"/>
</dbReference>
<dbReference type="Gene3D" id="3.40.190.290">
    <property type="match status" value="1"/>
</dbReference>
<dbReference type="RefSeq" id="WP_090218189.1">
    <property type="nucleotide sequence ID" value="NZ_FMWG01000004.1"/>
</dbReference>
<name>A0A1G5QL79_9RHOB</name>
<dbReference type="SUPFAM" id="SSF53850">
    <property type="entry name" value="Periplasmic binding protein-like II"/>
    <property type="match status" value="1"/>
</dbReference>
<dbReference type="EMBL" id="FMWG01000004">
    <property type="protein sequence ID" value="SCZ62310.1"/>
    <property type="molecule type" value="Genomic_DNA"/>
</dbReference>
<gene>
    <name evidence="6" type="ORF">SAMN04488118_104363</name>
</gene>
<dbReference type="OrthoDB" id="9813056at2"/>
<dbReference type="GO" id="GO:0043565">
    <property type="term" value="F:sequence-specific DNA binding"/>
    <property type="evidence" value="ECO:0007669"/>
    <property type="project" value="TreeGrafter"/>
</dbReference>
<evidence type="ECO:0000256" key="3">
    <source>
        <dbReference type="ARBA" id="ARBA00023125"/>
    </source>
</evidence>
<keyword evidence="3" id="KW-0238">DNA-binding</keyword>
<feature type="domain" description="HTH lysR-type" evidence="5">
    <location>
        <begin position="7"/>
        <end position="59"/>
    </location>
</feature>
<comment type="similarity">
    <text evidence="1">Belongs to the LysR transcriptional regulatory family.</text>
</comment>
<dbReference type="PANTHER" id="PTHR30537:SF5">
    <property type="entry name" value="HTH-TYPE TRANSCRIPTIONAL ACTIVATOR TTDR-RELATED"/>
    <property type="match status" value="1"/>
</dbReference>
<dbReference type="SUPFAM" id="SSF46785">
    <property type="entry name" value="Winged helix' DNA-binding domain"/>
    <property type="match status" value="1"/>
</dbReference>
<dbReference type="InterPro" id="IPR058163">
    <property type="entry name" value="LysR-type_TF_proteobact-type"/>
</dbReference>
<dbReference type="PROSITE" id="PS50931">
    <property type="entry name" value="HTH_LYSR"/>
    <property type="match status" value="1"/>
</dbReference>
<dbReference type="FunFam" id="1.10.10.10:FF:000001">
    <property type="entry name" value="LysR family transcriptional regulator"/>
    <property type="match status" value="1"/>
</dbReference>
<proteinExistence type="inferred from homology"/>
<dbReference type="PANTHER" id="PTHR30537">
    <property type="entry name" value="HTH-TYPE TRANSCRIPTIONAL REGULATOR"/>
    <property type="match status" value="1"/>
</dbReference>
<dbReference type="Pfam" id="PF03466">
    <property type="entry name" value="LysR_substrate"/>
    <property type="match status" value="1"/>
</dbReference>
<evidence type="ECO:0000256" key="1">
    <source>
        <dbReference type="ARBA" id="ARBA00009437"/>
    </source>
</evidence>
<dbReference type="InterPro" id="IPR036388">
    <property type="entry name" value="WH-like_DNA-bd_sf"/>
</dbReference>
<evidence type="ECO:0000313" key="7">
    <source>
        <dbReference type="Proteomes" id="UP000198767"/>
    </source>
</evidence>
<dbReference type="Proteomes" id="UP000198767">
    <property type="component" value="Unassembled WGS sequence"/>
</dbReference>
<dbReference type="CDD" id="cd08422">
    <property type="entry name" value="PBP2_CrgA_like"/>
    <property type="match status" value="1"/>
</dbReference>
<evidence type="ECO:0000256" key="4">
    <source>
        <dbReference type="ARBA" id="ARBA00023163"/>
    </source>
</evidence>
<dbReference type="InterPro" id="IPR005119">
    <property type="entry name" value="LysR_subst-bd"/>
</dbReference>
<protein>
    <submittedName>
        <fullName evidence="6">Transcriptional regulator, LysR family</fullName>
    </submittedName>
</protein>
<keyword evidence="4" id="KW-0804">Transcription</keyword>
<dbReference type="AlphaFoldDB" id="A0A1G5QL79"/>
<sequence>MDYLVTMRTYLSVVEEGSFIAASQRLGITPQVVSKHIQALEKDLGVQLLNRTTRSLNQTEVGDRFARRCATFLDEFKDIISDVRKEHTEPRGILKLTVPVTFAEIYMSRILVGFSQIYPDISVEMRLCDDFSDLLDDNIDLALRIGKLTDSSVIAKKILDTKAIVCAAPSYLERVGRPKTPADIETLNCIIDTNRRTPRRWSFMFNGSLTTVAINGCYTVNSASAAIELGRAGGGVLMCPDIFIQKELQSGQLQPLFDQDATEGSGLYAMFHSTRYTAAKTRVFVDFLTTWFKHNPIDGRQTCAAGTSPGTRSRTAFD</sequence>
<evidence type="ECO:0000256" key="2">
    <source>
        <dbReference type="ARBA" id="ARBA00023015"/>
    </source>
</evidence>
<dbReference type="InterPro" id="IPR036390">
    <property type="entry name" value="WH_DNA-bd_sf"/>
</dbReference>
<reference evidence="6 7" key="1">
    <citation type="submission" date="2016-10" db="EMBL/GenBank/DDBJ databases">
        <authorList>
            <person name="de Groot N.N."/>
        </authorList>
    </citation>
    <scope>NUCLEOTIDE SEQUENCE [LARGE SCALE GENOMIC DNA]</scope>
    <source>
        <strain evidence="6 7">U95</strain>
    </source>
</reference>
<dbReference type="Gene3D" id="1.10.10.10">
    <property type="entry name" value="Winged helix-like DNA-binding domain superfamily/Winged helix DNA-binding domain"/>
    <property type="match status" value="1"/>
</dbReference>
<dbReference type="InterPro" id="IPR000847">
    <property type="entry name" value="LysR_HTH_N"/>
</dbReference>
<dbReference type="GO" id="GO:0003700">
    <property type="term" value="F:DNA-binding transcription factor activity"/>
    <property type="evidence" value="ECO:0007669"/>
    <property type="project" value="InterPro"/>
</dbReference>
<dbReference type="GO" id="GO:0006351">
    <property type="term" value="P:DNA-templated transcription"/>
    <property type="evidence" value="ECO:0007669"/>
    <property type="project" value="TreeGrafter"/>
</dbReference>
<keyword evidence="7" id="KW-1185">Reference proteome</keyword>
<accession>A0A1G5QL79</accession>
<evidence type="ECO:0000313" key="6">
    <source>
        <dbReference type="EMBL" id="SCZ62310.1"/>
    </source>
</evidence>
<dbReference type="STRING" id="1156985.SAMN04488118_104363"/>